<evidence type="ECO:0000313" key="4">
    <source>
        <dbReference type="Proteomes" id="UP000189229"/>
    </source>
</evidence>
<dbReference type="InterPro" id="IPR004255">
    <property type="entry name" value="O-acyltransferase_WSD1_N"/>
</dbReference>
<proteinExistence type="predicted"/>
<protein>
    <submittedName>
        <fullName evidence="3">Wax ester synthase-like Acyl-CoA acyltransferase domain protein</fullName>
    </submittedName>
</protein>
<dbReference type="Pfam" id="PF03007">
    <property type="entry name" value="WS_DGAT_cat"/>
    <property type="match status" value="1"/>
</dbReference>
<feature type="region of interest" description="Disordered" evidence="1">
    <location>
        <begin position="63"/>
        <end position="83"/>
    </location>
</feature>
<dbReference type="AlphaFoldDB" id="A0A1V3XR37"/>
<keyword evidence="3" id="KW-0012">Acyltransferase</keyword>
<dbReference type="GO" id="GO:0045017">
    <property type="term" value="P:glycerolipid biosynthetic process"/>
    <property type="evidence" value="ECO:0007669"/>
    <property type="project" value="InterPro"/>
</dbReference>
<dbReference type="GO" id="GO:0004144">
    <property type="term" value="F:diacylglycerol O-acyltransferase activity"/>
    <property type="evidence" value="ECO:0007669"/>
    <property type="project" value="InterPro"/>
</dbReference>
<reference evidence="3 4" key="1">
    <citation type="submission" date="2017-02" db="EMBL/GenBank/DDBJ databases">
        <title>Complete genome sequences of Mycobacterium kansasii strains isolated from rhesus macaques.</title>
        <authorList>
            <person name="Panda A."/>
            <person name="Nagaraj S."/>
            <person name="Zhao X."/>
            <person name="Tettelin H."/>
            <person name="Detolla L.J."/>
        </authorList>
    </citation>
    <scope>NUCLEOTIDE SEQUENCE [LARGE SCALE GENOMIC DNA]</scope>
    <source>
        <strain evidence="3 4">11-3813</strain>
    </source>
</reference>
<accession>A0A1V3XR37</accession>
<organism evidence="3 4">
    <name type="scientific">Mycobacterium kansasii</name>
    <dbReference type="NCBI Taxonomy" id="1768"/>
    <lineage>
        <taxon>Bacteria</taxon>
        <taxon>Bacillati</taxon>
        <taxon>Actinomycetota</taxon>
        <taxon>Actinomycetes</taxon>
        <taxon>Mycobacteriales</taxon>
        <taxon>Mycobacteriaceae</taxon>
        <taxon>Mycobacterium</taxon>
    </lineage>
</organism>
<feature type="domain" description="O-acyltransferase WSD1-like N-terminal" evidence="2">
    <location>
        <begin position="3"/>
        <end position="66"/>
    </location>
</feature>
<evidence type="ECO:0000256" key="1">
    <source>
        <dbReference type="SAM" id="MobiDB-lite"/>
    </source>
</evidence>
<comment type="caution">
    <text evidence="3">The sequence shown here is derived from an EMBL/GenBank/DDBJ whole genome shotgun (WGS) entry which is preliminary data.</text>
</comment>
<gene>
    <name evidence="3" type="ORF">BZL30_0111</name>
</gene>
<name>A0A1V3XR37_MYCKA</name>
<dbReference type="Proteomes" id="UP000189229">
    <property type="component" value="Unassembled WGS sequence"/>
</dbReference>
<evidence type="ECO:0000259" key="2">
    <source>
        <dbReference type="Pfam" id="PF03007"/>
    </source>
</evidence>
<keyword evidence="3" id="KW-0808">Transferase</keyword>
<evidence type="ECO:0000313" key="3">
    <source>
        <dbReference type="EMBL" id="OOK81639.1"/>
    </source>
</evidence>
<sequence>MRTIPRLTQLVHKHPLELAAPEWVDDANFDITHHVRWAALPRPGDDAALFRTIADLMERRLDRDHPCGSAGSSKACRNGGGRR</sequence>
<dbReference type="EMBL" id="MVBM01000001">
    <property type="protein sequence ID" value="OOK81639.1"/>
    <property type="molecule type" value="Genomic_DNA"/>
</dbReference>